<evidence type="ECO:0000256" key="9">
    <source>
        <dbReference type="ARBA" id="ARBA00037922"/>
    </source>
</evidence>
<evidence type="ECO:0000256" key="13">
    <source>
        <dbReference type="NCBIfam" id="TIGR00036"/>
    </source>
</evidence>
<keyword evidence="3" id="KW-0028">Amino-acid biosynthesis</keyword>
<gene>
    <name evidence="16" type="primary">dapB</name>
    <name evidence="16" type="ORF">ET495_01365</name>
</gene>
<evidence type="ECO:0000259" key="15">
    <source>
        <dbReference type="Pfam" id="PF05173"/>
    </source>
</evidence>
<dbReference type="SUPFAM" id="SSF55347">
    <property type="entry name" value="Glyceraldehyde-3-phosphate dehydrogenase-like, C-terminal domain"/>
    <property type="match status" value="1"/>
</dbReference>
<evidence type="ECO:0000256" key="5">
    <source>
        <dbReference type="ARBA" id="ARBA00022915"/>
    </source>
</evidence>
<comment type="catalytic activity">
    <reaction evidence="11">
        <text>(S)-2,3,4,5-tetrahydrodipicolinate + NADP(+) + H2O = (2S,4S)-4-hydroxy-2,3,4,5-tetrahydrodipicolinate + NADPH + H(+)</text>
        <dbReference type="Rhea" id="RHEA:35331"/>
        <dbReference type="ChEBI" id="CHEBI:15377"/>
        <dbReference type="ChEBI" id="CHEBI:15378"/>
        <dbReference type="ChEBI" id="CHEBI:16845"/>
        <dbReference type="ChEBI" id="CHEBI:57783"/>
        <dbReference type="ChEBI" id="CHEBI:58349"/>
        <dbReference type="ChEBI" id="CHEBI:67139"/>
        <dbReference type="EC" id="1.17.1.8"/>
    </reaction>
</comment>
<dbReference type="PANTHER" id="PTHR20836:SF0">
    <property type="entry name" value="4-HYDROXY-TETRAHYDRODIPICOLINATE REDUCTASE 1, CHLOROPLASTIC-RELATED"/>
    <property type="match status" value="1"/>
</dbReference>
<evidence type="ECO:0000256" key="1">
    <source>
        <dbReference type="ARBA" id="ARBA00006642"/>
    </source>
</evidence>
<dbReference type="InterPro" id="IPR036291">
    <property type="entry name" value="NAD(P)-bd_dom_sf"/>
</dbReference>
<dbReference type="OrthoDB" id="9790352at2"/>
<dbReference type="Gene3D" id="3.30.360.10">
    <property type="entry name" value="Dihydrodipicolinate Reductase, domain 2"/>
    <property type="match status" value="1"/>
</dbReference>
<dbReference type="PIRSF" id="PIRSF000161">
    <property type="entry name" value="DHPR"/>
    <property type="match status" value="1"/>
</dbReference>
<evidence type="ECO:0000313" key="17">
    <source>
        <dbReference type="Proteomes" id="UP000291758"/>
    </source>
</evidence>
<keyword evidence="5" id="KW-0220">Diaminopimelate biosynthesis</keyword>
<evidence type="ECO:0000313" key="16">
    <source>
        <dbReference type="EMBL" id="QAY64685.1"/>
    </source>
</evidence>
<organism evidence="16 17">
    <name type="scientific">Xylanimonas allomyrinae</name>
    <dbReference type="NCBI Taxonomy" id="2509459"/>
    <lineage>
        <taxon>Bacteria</taxon>
        <taxon>Bacillati</taxon>
        <taxon>Actinomycetota</taxon>
        <taxon>Actinomycetes</taxon>
        <taxon>Micrococcales</taxon>
        <taxon>Promicromonosporaceae</taxon>
        <taxon>Xylanimonas</taxon>
    </lineage>
</organism>
<keyword evidence="7" id="KW-0520">NAD</keyword>
<evidence type="ECO:0000256" key="2">
    <source>
        <dbReference type="ARBA" id="ARBA00022490"/>
    </source>
</evidence>
<dbReference type="InterPro" id="IPR023940">
    <property type="entry name" value="DHDPR_bac"/>
</dbReference>
<evidence type="ECO:0000256" key="12">
    <source>
        <dbReference type="ARBA" id="ARBA00049396"/>
    </source>
</evidence>
<dbReference type="Proteomes" id="UP000291758">
    <property type="component" value="Chromosome"/>
</dbReference>
<dbReference type="EMBL" id="CP035495">
    <property type="protein sequence ID" value="QAY64685.1"/>
    <property type="molecule type" value="Genomic_DNA"/>
</dbReference>
<proteinExistence type="inferred from homology"/>
<dbReference type="EC" id="1.17.1.8" evidence="10 13"/>
<dbReference type="AlphaFoldDB" id="A0A4P6EQB8"/>
<dbReference type="GO" id="GO:0005829">
    <property type="term" value="C:cytosol"/>
    <property type="evidence" value="ECO:0007669"/>
    <property type="project" value="TreeGrafter"/>
</dbReference>
<evidence type="ECO:0000259" key="14">
    <source>
        <dbReference type="Pfam" id="PF01113"/>
    </source>
</evidence>
<dbReference type="InterPro" id="IPR000846">
    <property type="entry name" value="DapB_N"/>
</dbReference>
<dbReference type="GO" id="GO:0009089">
    <property type="term" value="P:lysine biosynthetic process via diaminopimelate"/>
    <property type="evidence" value="ECO:0007669"/>
    <property type="project" value="UniProtKB-UniRule"/>
</dbReference>
<accession>A0A4P6EQB8</accession>
<comment type="similarity">
    <text evidence="1">Belongs to the DapB family.</text>
</comment>
<reference evidence="16 17" key="1">
    <citation type="submission" date="2019-01" db="EMBL/GenBank/DDBJ databases">
        <title>Genome sequencing of strain 2JSPR-7.</title>
        <authorList>
            <person name="Heo J."/>
            <person name="Kim S.-J."/>
            <person name="Kim J.-S."/>
            <person name="Hong S.-B."/>
            <person name="Kwon S.-W."/>
        </authorList>
    </citation>
    <scope>NUCLEOTIDE SEQUENCE [LARGE SCALE GENOMIC DNA]</scope>
    <source>
        <strain evidence="16 17">2JSPR-7</strain>
    </source>
</reference>
<evidence type="ECO:0000256" key="11">
    <source>
        <dbReference type="ARBA" id="ARBA00049080"/>
    </source>
</evidence>
<dbReference type="SUPFAM" id="SSF51735">
    <property type="entry name" value="NAD(P)-binding Rossmann-fold domains"/>
    <property type="match status" value="1"/>
</dbReference>
<keyword evidence="4" id="KW-0521">NADP</keyword>
<dbReference type="GO" id="GO:0008839">
    <property type="term" value="F:4-hydroxy-tetrahydrodipicolinate reductase"/>
    <property type="evidence" value="ECO:0007669"/>
    <property type="project" value="UniProtKB-UniRule"/>
</dbReference>
<evidence type="ECO:0000256" key="10">
    <source>
        <dbReference type="ARBA" id="ARBA00038983"/>
    </source>
</evidence>
<sequence>MGSLACATVSETQGLDLVARIGRGDDLALAEGADTVIDLSVGERGVEHATWAIEHAKHVVVATSGLGAGDIATIRARWAETASSVGVLIVPNFSLGALLARRFASMAAPHFEEVEIVEGAPPQKADAPSGTAIELAEALAAQDGGAPGARLEADTFEEAARGARFGSVAVHSVRIRGMVNHQEVLLGRDGEVLSIRFDTLDRAAYMPGVVASLRKVSSMPGVHVGLEAVYGEILR</sequence>
<evidence type="ECO:0000256" key="8">
    <source>
        <dbReference type="ARBA" id="ARBA00023154"/>
    </source>
</evidence>
<keyword evidence="8" id="KW-0457">Lysine biosynthesis</keyword>
<dbReference type="NCBIfam" id="TIGR00036">
    <property type="entry name" value="dapB"/>
    <property type="match status" value="1"/>
</dbReference>
<dbReference type="Gene3D" id="3.40.50.720">
    <property type="entry name" value="NAD(P)-binding Rossmann-like Domain"/>
    <property type="match status" value="1"/>
</dbReference>
<evidence type="ECO:0000256" key="6">
    <source>
        <dbReference type="ARBA" id="ARBA00023002"/>
    </source>
</evidence>
<keyword evidence="17" id="KW-1185">Reference proteome</keyword>
<feature type="domain" description="Dihydrodipicolinate reductase C-terminal" evidence="15">
    <location>
        <begin position="96"/>
        <end position="224"/>
    </location>
</feature>
<dbReference type="InterPro" id="IPR022663">
    <property type="entry name" value="DapB_C"/>
</dbReference>
<feature type="domain" description="Dihydrodipicolinate reductase N-terminal" evidence="14">
    <location>
        <begin position="27"/>
        <end position="93"/>
    </location>
</feature>
<comment type="catalytic activity">
    <reaction evidence="12">
        <text>(S)-2,3,4,5-tetrahydrodipicolinate + NAD(+) + H2O = (2S,4S)-4-hydroxy-2,3,4,5-tetrahydrodipicolinate + NADH + H(+)</text>
        <dbReference type="Rhea" id="RHEA:35323"/>
        <dbReference type="ChEBI" id="CHEBI:15377"/>
        <dbReference type="ChEBI" id="CHEBI:15378"/>
        <dbReference type="ChEBI" id="CHEBI:16845"/>
        <dbReference type="ChEBI" id="CHEBI:57540"/>
        <dbReference type="ChEBI" id="CHEBI:57945"/>
        <dbReference type="ChEBI" id="CHEBI:67139"/>
        <dbReference type="EC" id="1.17.1.8"/>
    </reaction>
</comment>
<dbReference type="PANTHER" id="PTHR20836">
    <property type="entry name" value="DIHYDRODIPICOLINATE REDUCTASE"/>
    <property type="match status" value="1"/>
</dbReference>
<comment type="pathway">
    <text evidence="9">Amino-acid biosynthesis; L-lysine biosynthesis via DAP pathway; (S)-tetrahydrodipicolinate from L-aspartate: step 4/4.</text>
</comment>
<keyword evidence="6 16" id="KW-0560">Oxidoreductase</keyword>
<dbReference type="GO" id="GO:0019877">
    <property type="term" value="P:diaminopimelate biosynthetic process"/>
    <property type="evidence" value="ECO:0007669"/>
    <property type="project" value="UniProtKB-KW"/>
</dbReference>
<name>A0A4P6EQB8_9MICO</name>
<evidence type="ECO:0000256" key="3">
    <source>
        <dbReference type="ARBA" id="ARBA00022605"/>
    </source>
</evidence>
<keyword evidence="2" id="KW-0963">Cytoplasm</keyword>
<dbReference type="Pfam" id="PF05173">
    <property type="entry name" value="DapB_C"/>
    <property type="match status" value="1"/>
</dbReference>
<evidence type="ECO:0000256" key="4">
    <source>
        <dbReference type="ARBA" id="ARBA00022857"/>
    </source>
</evidence>
<dbReference type="KEGG" id="xyl:ET495_01365"/>
<evidence type="ECO:0000256" key="7">
    <source>
        <dbReference type="ARBA" id="ARBA00023027"/>
    </source>
</evidence>
<dbReference type="Pfam" id="PF01113">
    <property type="entry name" value="DapB_N"/>
    <property type="match status" value="1"/>
</dbReference>
<protein>
    <recommendedName>
        <fullName evidence="10 13">4-hydroxy-tetrahydrodipicolinate reductase</fullName>
        <ecNumber evidence="10 13">1.17.1.8</ecNumber>
    </recommendedName>
</protein>
<dbReference type="FunFam" id="3.30.360.10:FF:000009">
    <property type="entry name" value="4-hydroxy-tetrahydrodipicolinate reductase"/>
    <property type="match status" value="1"/>
</dbReference>